<evidence type="ECO:0000313" key="2">
    <source>
        <dbReference type="Proteomes" id="UP000190959"/>
    </source>
</evidence>
<organism evidence="1 2">
    <name type="scientific">Clostridium beijerinckii</name>
    <name type="common">Clostridium MP</name>
    <dbReference type="NCBI Taxonomy" id="1520"/>
    <lineage>
        <taxon>Bacteria</taxon>
        <taxon>Bacillati</taxon>
        <taxon>Bacillota</taxon>
        <taxon>Clostridia</taxon>
        <taxon>Eubacteriales</taxon>
        <taxon>Clostridiaceae</taxon>
        <taxon>Clostridium</taxon>
    </lineage>
</organism>
<accession>A0A1S9N467</accession>
<evidence type="ECO:0000313" key="1">
    <source>
        <dbReference type="EMBL" id="OOP72327.1"/>
    </source>
</evidence>
<reference evidence="1 2" key="1">
    <citation type="submission" date="2017-02" db="EMBL/GenBank/DDBJ databases">
        <title>Genome sequence of Clostridium beijerinckii Br21.</title>
        <authorList>
            <person name="Fonseca B.C."/>
            <person name="Guazzaroni M.E."/>
            <person name="Riano-Pachon D.M."/>
            <person name="Reginatto V."/>
        </authorList>
    </citation>
    <scope>NUCLEOTIDE SEQUENCE [LARGE SCALE GENOMIC DNA]</scope>
    <source>
        <strain evidence="1 2">Br21</strain>
    </source>
</reference>
<dbReference type="InterPro" id="IPR016024">
    <property type="entry name" value="ARM-type_fold"/>
</dbReference>
<dbReference type="EMBL" id="MWMH01000005">
    <property type="protein sequence ID" value="OOP72327.1"/>
    <property type="molecule type" value="Genomic_DNA"/>
</dbReference>
<dbReference type="InterPro" id="IPR027417">
    <property type="entry name" value="P-loop_NTPase"/>
</dbReference>
<comment type="caution">
    <text evidence="1">The sequence shown here is derived from an EMBL/GenBank/DDBJ whole genome shotgun (WGS) entry which is preliminary data.</text>
</comment>
<protein>
    <recommendedName>
        <fullName evidence="3">ATPase AAA-type core domain-containing protein</fullName>
    </recommendedName>
</protein>
<sequence>MALEAGGRADKLGNRHEGRWLVKQFLRLLREELESVTIESIGDDERGVDIWIHYKGGVRQAQQCKARNGSNEHWTIGDLKQKDILRNMKFQLNRDKSHEFMLVSGVGFTKLADVCESARMSDGNSESFYKYQIIEKGQSRIKIYREFCVAIDLDQEKEENRAEVFDYLRRMKITVYLGDYESKQDLLTEISILFAGDTEFIYNTLINYAEENDRLGNPIHCDDLYNFLMKNGAIPKYLTRDTRISPIIQKLRTEFKESIFQNLINKSIISRSETDECFNALQKSGLVILHGNAGMGKSGVLLELMERLEIEGISYLPLRVDRKIPKNSTLQYGKSMDLPDSPVQCINAISGTNPCILIIDQLDAVRWTSNHSLDAMDVCKALIREVLSLRRIDKDIKVLIACRTFDLNHDPEIKNWLTVQSKDNEQVWKRIEVNRLSAENVMSVIGDVFNNMAFEQKVLLSIPQNLAMWCELSKENMDATFTTSVDLLRQFWNKKIKDIENEAINFGDFKSTLDRFITYCEKNGTISIPSSYVRAFSDKVIAALESNGITQQQDNIISFCHQSYLDFLIAEKVVNEIAEGGDILTWIGNKEKQTLFRREQLRQALNLLFEESPNKFIKIVKDILFSEKVRFNFKHLALEVLGQSTKPNRGLENIIIILLGNLHWKQHVINTTIINNEFFVRLLVKNNIIDDWLNSKDKEAVNQGMNILKSVCIKMPDEVAELLKPHIDKSPEWNRAINGVIGMEIERDSESLFKMRIDLMEKGEYPYLINWKNVCSKTPIRALILLQSALKLLNDNEIDDINKENQRNRLYKWYDMDLEALLMVADNEPLSSWNMLIDEYVKLAVHELDESYWNYHLLYENYEHGQIQIEKGIMKLFIKAGMDLAQNSPKTLIDKINQIKSYNSSTLNAMIAKILSGISKEYADTAIGWLLEDITRLEVGNSIGGPHYLLASEIILKQSPYCSTDIFTMIEDKILRYHEINEIENAKYYLEIRKHGYYYHYWGRAQYLLLSCLDQERMSKKSLALLSVLKRRYVGYTREDIMGVRDFHTHWIGSTLDKNLLKISEKAWIDIIKNKNISFDHSGKTKRIDKEHNAESSVWQFSKSLCTVAKYYPERFAKLLLNFPQETHPSYISAIFDALRLVKVEDNFPEEIKRSWQPASIETIITVLNKFKCLNDRSIAISFCRLINDRSEETWPVEIIDRLLSLAMNFPDPQNGQLNVWDAKWDKNMDNATIHTLFDNTINCVKGIAAEAIGRLLWNNKNLIDKVTPAIETLIQDSHPVVRMASVFALMPIININIDKAVEWFNIATKDDLRIPGSYYSIRFINYTIKTHTEIISSIIGKMLLSSNEEILEKASEMISAYNIFYGIFDEDLEKCCNGTVSQKKAVILAASHLITKPDYAAKCREIIERFIDDDNEEVRKQTGFAFDRDIIEVKDNIQFVKKYISSKAFLDDTRLLYILQDYKDNLLDFSDIIFSICDAFSNMNNKELKVNTYRLNYRVEEVSELLLRLYDQSFDYDDRIFDKCLDAWDDMFESGILHIRNLTTGIDS</sequence>
<evidence type="ECO:0008006" key="3">
    <source>
        <dbReference type="Google" id="ProtNLM"/>
    </source>
</evidence>
<dbReference type="SUPFAM" id="SSF52540">
    <property type="entry name" value="P-loop containing nucleoside triphosphate hydrolases"/>
    <property type="match status" value="1"/>
</dbReference>
<proteinExistence type="predicted"/>
<name>A0A1S9N467_CLOBE</name>
<gene>
    <name evidence="1" type="ORF">CBEIBR21_15430</name>
</gene>
<dbReference type="Proteomes" id="UP000190959">
    <property type="component" value="Unassembled WGS sequence"/>
</dbReference>
<dbReference type="SUPFAM" id="SSF48371">
    <property type="entry name" value="ARM repeat"/>
    <property type="match status" value="1"/>
</dbReference>
<dbReference type="RefSeq" id="WP_078116143.1">
    <property type="nucleotide sequence ID" value="NZ_MWMH01000005.1"/>
</dbReference>